<name>N0BF48_9EURY</name>
<dbReference type="GO" id="GO:0004776">
    <property type="term" value="F:succinate-CoA ligase (GDP-forming) activity"/>
    <property type="evidence" value="ECO:0007669"/>
    <property type="project" value="TreeGrafter"/>
</dbReference>
<dbReference type="Gene3D" id="3.40.50.720">
    <property type="entry name" value="NAD(P)-binding Rossmann-like Domain"/>
    <property type="match status" value="1"/>
</dbReference>
<dbReference type="KEGG" id="ast:Asulf_00890"/>
<dbReference type="STRING" id="387631.Asulf_00890"/>
<dbReference type="HOGENOM" id="CLU_052104_0_0_2"/>
<keyword evidence="8" id="KW-1185">Reference proteome</keyword>
<comment type="catalytic activity">
    <reaction evidence="1">
        <text>acetate + ATP + CoA = acetyl-CoA + ADP + phosphate</text>
        <dbReference type="Rhea" id="RHEA:15081"/>
        <dbReference type="ChEBI" id="CHEBI:30089"/>
        <dbReference type="ChEBI" id="CHEBI:30616"/>
        <dbReference type="ChEBI" id="CHEBI:43474"/>
        <dbReference type="ChEBI" id="CHEBI:57287"/>
        <dbReference type="ChEBI" id="CHEBI:57288"/>
        <dbReference type="ChEBI" id="CHEBI:456216"/>
        <dbReference type="EC" id="6.2.1.13"/>
    </reaction>
</comment>
<feature type="active site" description="Tele-phosphohistidine intermediate" evidence="5">
    <location>
        <position position="251"/>
    </location>
</feature>
<dbReference type="GO" id="GO:0006099">
    <property type="term" value="P:tricarboxylic acid cycle"/>
    <property type="evidence" value="ECO:0007669"/>
    <property type="project" value="TreeGrafter"/>
</dbReference>
<dbReference type="PANTHER" id="PTHR11117:SF2">
    <property type="entry name" value="SUCCINATE--COA LIGASE [ADP_GDP-FORMING] SUBUNIT ALPHA, MITOCHONDRIAL"/>
    <property type="match status" value="1"/>
</dbReference>
<evidence type="ECO:0000256" key="1">
    <source>
        <dbReference type="ARBA" id="ARBA00001619"/>
    </source>
</evidence>
<keyword evidence="3" id="KW-0436">Ligase</keyword>
<dbReference type="PANTHER" id="PTHR11117">
    <property type="entry name" value="SUCCINYL-COA LIGASE SUBUNIT ALPHA"/>
    <property type="match status" value="1"/>
</dbReference>
<dbReference type="Pfam" id="PF13607">
    <property type="entry name" value="Succ_CoA_lig"/>
    <property type="match status" value="1"/>
</dbReference>
<dbReference type="InterPro" id="IPR036291">
    <property type="entry name" value="NAD(P)-bd_dom_sf"/>
</dbReference>
<evidence type="ECO:0000256" key="3">
    <source>
        <dbReference type="ARBA" id="ARBA00022598"/>
    </source>
</evidence>
<gene>
    <name evidence="7" type="ORF">Asulf_00890</name>
</gene>
<dbReference type="SMART" id="SM00881">
    <property type="entry name" value="CoA_binding"/>
    <property type="match status" value="1"/>
</dbReference>
<sequence length="293" mass="30702">MSFLIDENKTVLIQGITGREGSARARFMLEYGTKVVAGVTPGKKGENVWGIPVYDSVEEVVGEFGEIDISVTFIPGPQVKDAVIEAINAGVGTVVMPVERVPLHDTLEIISHARGTTIVGPGSLGIISPGKAVAGWLGGSDETAKEAFKAGRVAVISRSGGQTATVSWLVSKHGYGVSTAVHTGTEPVLGTNLAEYVLMANEDDESEAIVIFGEIGGIAEEETAEVMDKVDKPVIAYIAGAKLPSGIRFSHASAIIEGKKGSYESKREALENAGVMVVDSPIEIVSRLKEVLG</sequence>
<dbReference type="InterPro" id="IPR005810">
    <property type="entry name" value="CoA_lig_alpha"/>
</dbReference>
<dbReference type="GeneID" id="15392531"/>
<dbReference type="PIRSF" id="PIRSF001553">
    <property type="entry name" value="SucCS_alpha"/>
    <property type="match status" value="1"/>
</dbReference>
<evidence type="ECO:0000256" key="4">
    <source>
        <dbReference type="ARBA" id="ARBA00022741"/>
    </source>
</evidence>
<dbReference type="GO" id="GO:0000166">
    <property type="term" value="F:nucleotide binding"/>
    <property type="evidence" value="ECO:0007669"/>
    <property type="project" value="UniProtKB-KW"/>
</dbReference>
<dbReference type="AlphaFoldDB" id="N0BF48"/>
<dbReference type="InterPro" id="IPR032875">
    <property type="entry name" value="Succ_CoA_lig_flav_dom"/>
</dbReference>
<reference evidence="7 8" key="1">
    <citation type="journal article" date="2013" name="Genome Announc.">
        <title>Complete Genome Sequence of the Thermophilic and Facultatively Chemolithoautotrophic Sulfate Reducer Archaeoglobus sulfaticallidus Strain PM70-1T.</title>
        <authorList>
            <person name="Stokke R."/>
            <person name="Hocking W.P."/>
            <person name="Steinsbu B.O."/>
            <person name="Steen I.H."/>
        </authorList>
    </citation>
    <scope>NUCLEOTIDE SEQUENCE [LARGE SCALE GENOMIC DNA]</scope>
    <source>
        <strain evidence="7">PM70-1</strain>
    </source>
</reference>
<dbReference type="eggNOG" id="arCOG01339">
    <property type="taxonomic scope" value="Archaea"/>
</dbReference>
<dbReference type="GO" id="GO:0004775">
    <property type="term" value="F:succinate-CoA ligase (ADP-forming) activity"/>
    <property type="evidence" value="ECO:0007669"/>
    <property type="project" value="TreeGrafter"/>
</dbReference>
<dbReference type="EMBL" id="CP005290">
    <property type="protein sequence ID" value="AGK60897.1"/>
    <property type="molecule type" value="Genomic_DNA"/>
</dbReference>
<organism evidence="7 8">
    <name type="scientific">Archaeoglobus sulfaticallidus PM70-1</name>
    <dbReference type="NCBI Taxonomy" id="387631"/>
    <lineage>
        <taxon>Archaea</taxon>
        <taxon>Methanobacteriati</taxon>
        <taxon>Methanobacteriota</taxon>
        <taxon>Archaeoglobi</taxon>
        <taxon>Archaeoglobales</taxon>
        <taxon>Archaeoglobaceae</taxon>
        <taxon>Archaeoglobus</taxon>
    </lineage>
</organism>
<dbReference type="OrthoDB" id="55711at2157"/>
<dbReference type="GO" id="GO:0009361">
    <property type="term" value="C:succinate-CoA ligase complex (ADP-forming)"/>
    <property type="evidence" value="ECO:0007669"/>
    <property type="project" value="TreeGrafter"/>
</dbReference>
<evidence type="ECO:0000313" key="8">
    <source>
        <dbReference type="Proteomes" id="UP000013307"/>
    </source>
</evidence>
<proteinExistence type="predicted"/>
<dbReference type="EC" id="6.2.1.13" evidence="2"/>
<dbReference type="GO" id="GO:0043758">
    <property type="term" value="F:acetate-CoA ligase (ADP-forming) activity"/>
    <property type="evidence" value="ECO:0007669"/>
    <property type="project" value="UniProtKB-EC"/>
</dbReference>
<evidence type="ECO:0000259" key="6">
    <source>
        <dbReference type="SMART" id="SM00881"/>
    </source>
</evidence>
<accession>N0BF48</accession>
<dbReference type="InterPro" id="IPR003781">
    <property type="entry name" value="CoA-bd"/>
</dbReference>
<evidence type="ECO:0000256" key="5">
    <source>
        <dbReference type="PIRSR" id="PIRSR001553-1"/>
    </source>
</evidence>
<dbReference type="InterPro" id="IPR016102">
    <property type="entry name" value="Succinyl-CoA_synth-like"/>
</dbReference>
<dbReference type="Proteomes" id="UP000013307">
    <property type="component" value="Chromosome"/>
</dbReference>
<protein>
    <recommendedName>
        <fullName evidence="2">acetate--CoA ligase (ADP-forming)</fullName>
        <ecNumber evidence="2">6.2.1.13</ecNumber>
    </recommendedName>
</protein>
<dbReference type="PRINTS" id="PR01798">
    <property type="entry name" value="SCOASYNTHASE"/>
</dbReference>
<keyword evidence="4" id="KW-0547">Nucleotide-binding</keyword>
<dbReference type="Gene3D" id="3.40.50.261">
    <property type="entry name" value="Succinyl-CoA synthetase domains"/>
    <property type="match status" value="1"/>
</dbReference>
<dbReference type="SUPFAM" id="SSF51735">
    <property type="entry name" value="NAD(P)-binding Rossmann-fold domains"/>
    <property type="match status" value="1"/>
</dbReference>
<evidence type="ECO:0000256" key="2">
    <source>
        <dbReference type="ARBA" id="ARBA00012957"/>
    </source>
</evidence>
<dbReference type="SUPFAM" id="SSF52210">
    <property type="entry name" value="Succinyl-CoA synthetase domains"/>
    <property type="match status" value="1"/>
</dbReference>
<dbReference type="RefSeq" id="WP_015590495.1">
    <property type="nucleotide sequence ID" value="NC_021169.1"/>
</dbReference>
<dbReference type="Pfam" id="PF02629">
    <property type="entry name" value="CoA_binding"/>
    <property type="match status" value="1"/>
</dbReference>
<feature type="domain" description="CoA-binding" evidence="6">
    <location>
        <begin position="4"/>
        <end position="101"/>
    </location>
</feature>
<evidence type="ECO:0000313" key="7">
    <source>
        <dbReference type="EMBL" id="AGK60897.1"/>
    </source>
</evidence>